<dbReference type="Gene3D" id="3.90.76.10">
    <property type="entry name" value="Dipeptide-binding Protein, Domain 1"/>
    <property type="match status" value="1"/>
</dbReference>
<dbReference type="Proteomes" id="UP000681075">
    <property type="component" value="Unassembled WGS sequence"/>
</dbReference>
<feature type="domain" description="Solute-binding protein family 5" evidence="3">
    <location>
        <begin position="83"/>
        <end position="421"/>
    </location>
</feature>
<dbReference type="GO" id="GO:1904680">
    <property type="term" value="F:peptide transmembrane transporter activity"/>
    <property type="evidence" value="ECO:0007669"/>
    <property type="project" value="TreeGrafter"/>
</dbReference>
<reference evidence="4" key="1">
    <citation type="submission" date="2021-02" db="EMBL/GenBank/DDBJ databases">
        <title>Genome sequence of Rhodospirillales sp. strain TMPK1 isolated from soil.</title>
        <authorList>
            <person name="Nakai R."/>
            <person name="Kusada H."/>
            <person name="Tamaki H."/>
        </authorList>
    </citation>
    <scope>NUCLEOTIDE SEQUENCE</scope>
    <source>
        <strain evidence="4">TMPK1</strain>
    </source>
</reference>
<sequence>MTATIRRRAFLHTSLAAAGLGVLPGSMARAHGTSTSLVIGRAIEATTIDPARTTRMSDFGSIALAYETLTSLRLADGVPTADLAPALAATCSSDDNVTWRFRLRAGARFANGSAVDADAVARSFARLFQADQGPAKALSFVRNVSARDGEVEITLTAALPAFPLLLSLPMFGIVDARASDDPSWFATNSAGSGPYRLSSWHRGTEQIFTAARDLPFDTVIFRTIRSSLSRVGELRQGDIDFAESLSPDEADLLAASPGVTIASGAGAALTYLEMNNQRAPFTDLRFRQAVDAALNREAMLAHLLRGHGRIPAGLLPAGDTASTRPRYDPHAAAALARAVGASLTLTLNYIPADALTDALAVTIQSNLGDAGIPVTLQPLSASSFGAKVRFAGDFDLALRDYTADFPDPWIVLDFLYASKNIGPSGNLSRYASPTVDALLDRAASSLDAAPRAALYRDAEAAILADTPHAVLFCRDALIAARSDLRGPMPSFWQPQIYPAAFLSRTLR</sequence>
<gene>
    <name evidence="4" type="ORF">TMPK1_11170</name>
</gene>
<organism evidence="4 5">
    <name type="scientific">Roseiterribacter gracilis</name>
    <dbReference type="NCBI Taxonomy" id="2812848"/>
    <lineage>
        <taxon>Bacteria</taxon>
        <taxon>Pseudomonadati</taxon>
        <taxon>Pseudomonadota</taxon>
        <taxon>Alphaproteobacteria</taxon>
        <taxon>Rhodospirillales</taxon>
        <taxon>Roseiterribacteraceae</taxon>
        <taxon>Roseiterribacter</taxon>
    </lineage>
</organism>
<evidence type="ECO:0000256" key="2">
    <source>
        <dbReference type="ARBA" id="ARBA00005695"/>
    </source>
</evidence>
<dbReference type="SUPFAM" id="SSF53850">
    <property type="entry name" value="Periplasmic binding protein-like II"/>
    <property type="match status" value="1"/>
</dbReference>
<dbReference type="EMBL" id="BOPV01000001">
    <property type="protein sequence ID" value="GIL38880.1"/>
    <property type="molecule type" value="Genomic_DNA"/>
</dbReference>
<proteinExistence type="inferred from homology"/>
<dbReference type="PANTHER" id="PTHR30290">
    <property type="entry name" value="PERIPLASMIC BINDING COMPONENT OF ABC TRANSPORTER"/>
    <property type="match status" value="1"/>
</dbReference>
<comment type="similarity">
    <text evidence="2">Belongs to the bacterial solute-binding protein 5 family.</text>
</comment>
<dbReference type="GO" id="GO:0043190">
    <property type="term" value="C:ATP-binding cassette (ABC) transporter complex"/>
    <property type="evidence" value="ECO:0007669"/>
    <property type="project" value="InterPro"/>
</dbReference>
<dbReference type="AlphaFoldDB" id="A0A8S8XCA9"/>
<protein>
    <submittedName>
        <fullName evidence="4">Peptide ABC transporter substrate-binding protein</fullName>
    </submittedName>
</protein>
<evidence type="ECO:0000313" key="5">
    <source>
        <dbReference type="Proteomes" id="UP000681075"/>
    </source>
</evidence>
<dbReference type="Gene3D" id="3.10.105.10">
    <property type="entry name" value="Dipeptide-binding Protein, Domain 3"/>
    <property type="match status" value="1"/>
</dbReference>
<dbReference type="Pfam" id="PF00496">
    <property type="entry name" value="SBP_bac_5"/>
    <property type="match status" value="1"/>
</dbReference>
<dbReference type="PIRSF" id="PIRSF002741">
    <property type="entry name" value="MppA"/>
    <property type="match status" value="1"/>
</dbReference>
<keyword evidence="5" id="KW-1185">Reference proteome</keyword>
<accession>A0A8S8XCA9</accession>
<dbReference type="RefSeq" id="WP_420241945.1">
    <property type="nucleotide sequence ID" value="NZ_BOPV01000001.1"/>
</dbReference>
<name>A0A8S8XCA9_9PROT</name>
<dbReference type="PROSITE" id="PS51318">
    <property type="entry name" value="TAT"/>
    <property type="match status" value="1"/>
</dbReference>
<dbReference type="InterPro" id="IPR000914">
    <property type="entry name" value="SBP_5_dom"/>
</dbReference>
<dbReference type="InterPro" id="IPR030678">
    <property type="entry name" value="Peptide/Ni-bd"/>
</dbReference>
<dbReference type="CDD" id="cd08512">
    <property type="entry name" value="PBP2_NikA_DppA_OppA_like_7"/>
    <property type="match status" value="1"/>
</dbReference>
<dbReference type="GO" id="GO:0015833">
    <property type="term" value="P:peptide transport"/>
    <property type="evidence" value="ECO:0007669"/>
    <property type="project" value="TreeGrafter"/>
</dbReference>
<comment type="caution">
    <text evidence="4">The sequence shown here is derived from an EMBL/GenBank/DDBJ whole genome shotgun (WGS) entry which is preliminary data.</text>
</comment>
<evidence type="ECO:0000313" key="4">
    <source>
        <dbReference type="EMBL" id="GIL38880.1"/>
    </source>
</evidence>
<dbReference type="Gene3D" id="3.40.190.10">
    <property type="entry name" value="Periplasmic binding protein-like II"/>
    <property type="match status" value="1"/>
</dbReference>
<evidence type="ECO:0000259" key="3">
    <source>
        <dbReference type="Pfam" id="PF00496"/>
    </source>
</evidence>
<comment type="subcellular location">
    <subcellularLocation>
        <location evidence="1">Periplasm</location>
    </subcellularLocation>
</comment>
<evidence type="ECO:0000256" key="1">
    <source>
        <dbReference type="ARBA" id="ARBA00004418"/>
    </source>
</evidence>
<dbReference type="InterPro" id="IPR039424">
    <property type="entry name" value="SBP_5"/>
</dbReference>
<dbReference type="InterPro" id="IPR006311">
    <property type="entry name" value="TAT_signal"/>
</dbReference>
<dbReference type="GO" id="GO:0030288">
    <property type="term" value="C:outer membrane-bounded periplasmic space"/>
    <property type="evidence" value="ECO:0007669"/>
    <property type="project" value="UniProtKB-ARBA"/>
</dbReference>